<evidence type="ECO:0000313" key="2">
    <source>
        <dbReference type="Proteomes" id="UP001501081"/>
    </source>
</evidence>
<dbReference type="InterPro" id="IPR008983">
    <property type="entry name" value="Tumour_necrosis_fac-like_dom"/>
</dbReference>
<gene>
    <name evidence="1" type="ORF">GCM10022246_25130</name>
</gene>
<proteinExistence type="predicted"/>
<evidence type="ECO:0000313" key="1">
    <source>
        <dbReference type="EMBL" id="GAA3971642.1"/>
    </source>
</evidence>
<protein>
    <submittedName>
        <fullName evidence="1">Uncharacterized protein</fullName>
    </submittedName>
</protein>
<dbReference type="Proteomes" id="UP001501081">
    <property type="component" value="Unassembled WGS sequence"/>
</dbReference>
<dbReference type="EMBL" id="BAABAK010000011">
    <property type="protein sequence ID" value="GAA3971642.1"/>
    <property type="molecule type" value="Genomic_DNA"/>
</dbReference>
<reference evidence="2" key="1">
    <citation type="journal article" date="2019" name="Int. J. Syst. Evol. Microbiol.">
        <title>The Global Catalogue of Microorganisms (GCM) 10K type strain sequencing project: providing services to taxonomists for standard genome sequencing and annotation.</title>
        <authorList>
            <consortium name="The Broad Institute Genomics Platform"/>
            <consortium name="The Broad Institute Genome Sequencing Center for Infectious Disease"/>
            <person name="Wu L."/>
            <person name="Ma J."/>
        </authorList>
    </citation>
    <scope>NUCLEOTIDE SEQUENCE [LARGE SCALE GENOMIC DNA]</scope>
    <source>
        <strain evidence="2">JCM 17338</strain>
    </source>
</reference>
<comment type="caution">
    <text evidence="1">The sequence shown here is derived from an EMBL/GenBank/DDBJ whole genome shotgun (WGS) entry which is preliminary data.</text>
</comment>
<name>A0ABP7PVI9_9SPHI</name>
<sequence>MILCSTCLLHAQTGIGTRTPDASTILEVSSDAKKGGVLLPKVNLQNALDVTTIPNPAAGLMVYNTNTAGIAPNEVETDHHYFWNGSRWVDLADINTLKKLLLPQVFFCQEPIEQELTPANRSTINGGGNVQVTFNNIYVLTNNGNNVTLSNNRFIINQTGEYEVSGYVNYNPHLDDSDDSNTNLLYKIQRSTNGGGTWTTVAQTILVWGKKTGGYSRTLIAPPSVIHFDTNDVLQVVISRTYGGTHESGATITVPGGLNFSKNIRILKLD</sequence>
<dbReference type="SUPFAM" id="SSF49842">
    <property type="entry name" value="TNF-like"/>
    <property type="match status" value="1"/>
</dbReference>
<organism evidence="1 2">
    <name type="scientific">Pedobacter ginsengiterrae</name>
    <dbReference type="NCBI Taxonomy" id="871696"/>
    <lineage>
        <taxon>Bacteria</taxon>
        <taxon>Pseudomonadati</taxon>
        <taxon>Bacteroidota</taxon>
        <taxon>Sphingobacteriia</taxon>
        <taxon>Sphingobacteriales</taxon>
        <taxon>Sphingobacteriaceae</taxon>
        <taxon>Pedobacter</taxon>
    </lineage>
</organism>
<keyword evidence="2" id="KW-1185">Reference proteome</keyword>
<accession>A0ABP7PVI9</accession>